<dbReference type="AlphaFoldDB" id="A0A7U6M111"/>
<organism evidence="4 5">
    <name type="scientific">Pseudomonas putida</name>
    <name type="common">Arthrobacter siderocapsulatus</name>
    <dbReference type="NCBI Taxonomy" id="303"/>
    <lineage>
        <taxon>Bacteria</taxon>
        <taxon>Pseudomonadati</taxon>
        <taxon>Pseudomonadota</taxon>
        <taxon>Gammaproteobacteria</taxon>
        <taxon>Pseudomonadales</taxon>
        <taxon>Pseudomonadaceae</taxon>
        <taxon>Pseudomonas</taxon>
    </lineage>
</organism>
<dbReference type="Pfam" id="PF13229">
    <property type="entry name" value="Beta_helix"/>
    <property type="match status" value="1"/>
</dbReference>
<gene>
    <name evidence="4" type="ORF">PPTS312_19100</name>
</gene>
<dbReference type="Proteomes" id="UP000464661">
    <property type="component" value="Chromosome"/>
</dbReference>
<dbReference type="SUPFAM" id="SSF51126">
    <property type="entry name" value="Pectin lyase-like"/>
    <property type="match status" value="1"/>
</dbReference>
<dbReference type="InterPro" id="IPR039448">
    <property type="entry name" value="Beta_helix"/>
</dbReference>
<dbReference type="NCBIfam" id="TIGR01414">
    <property type="entry name" value="autotrans_barl"/>
    <property type="match status" value="1"/>
</dbReference>
<dbReference type="PROSITE" id="PS51208">
    <property type="entry name" value="AUTOTRANSPORTER"/>
    <property type="match status" value="1"/>
</dbReference>
<feature type="domain" description="Autotransporter" evidence="3">
    <location>
        <begin position="460"/>
        <end position="729"/>
    </location>
</feature>
<dbReference type="Pfam" id="PF03212">
    <property type="entry name" value="Pertactin"/>
    <property type="match status" value="1"/>
</dbReference>
<dbReference type="PANTHER" id="PTHR35037">
    <property type="entry name" value="C-TERMINAL REGION OF AIDA-LIKE PROTEIN"/>
    <property type="match status" value="1"/>
</dbReference>
<evidence type="ECO:0000259" key="3">
    <source>
        <dbReference type="PROSITE" id="PS51208"/>
    </source>
</evidence>
<accession>A0A7U6M111</accession>
<dbReference type="InterPro" id="IPR003991">
    <property type="entry name" value="Pertactin_virulence_factor"/>
</dbReference>
<name>A0A7U6M111_PSEPU</name>
<dbReference type="EMBL" id="AP022324">
    <property type="protein sequence ID" value="BBU43995.1"/>
    <property type="molecule type" value="Genomic_DNA"/>
</dbReference>
<dbReference type="Gene3D" id="2.40.128.130">
    <property type="entry name" value="Autotransporter beta-domain"/>
    <property type="match status" value="1"/>
</dbReference>
<feature type="signal peptide" evidence="2">
    <location>
        <begin position="1"/>
        <end position="27"/>
    </location>
</feature>
<dbReference type="InterPro" id="IPR011050">
    <property type="entry name" value="Pectin_lyase_fold/virulence"/>
</dbReference>
<dbReference type="GO" id="GO:0019867">
    <property type="term" value="C:outer membrane"/>
    <property type="evidence" value="ECO:0007669"/>
    <property type="project" value="InterPro"/>
</dbReference>
<dbReference type="SUPFAM" id="SSF103515">
    <property type="entry name" value="Autotransporter"/>
    <property type="match status" value="1"/>
</dbReference>
<feature type="chain" id="PRO_5030808291" evidence="2">
    <location>
        <begin position="28"/>
        <end position="729"/>
    </location>
</feature>
<keyword evidence="1 2" id="KW-0732">Signal</keyword>
<dbReference type="SMART" id="SM00869">
    <property type="entry name" value="Autotransporter"/>
    <property type="match status" value="1"/>
</dbReference>
<dbReference type="Gene3D" id="2.160.20.20">
    <property type="match status" value="1"/>
</dbReference>
<sequence>MKSNFKKFKVRNGLVCCMAALPLSLYVGDVAVAQVIVDRDTVIDGSNLPDSYQVQGGAKLTGNGASTDQIFLRESGALELNGSTVTSARDGVLMEGSARADINGSTITSDERGVVLGRSNGVGSQAWVTGSNISGRKGGALIASDSELHLNGSTVQGTGQGSAGVRMLNGWLQAQGSTIVGAQEGILVNTDGRAGEARIDLDGSQVVGKDGSAILVDGETEGGATAKITVSNGAQLSASNGNLLEVRNQSSADLSVVNANLVGNVKVEEGSSAAISLDRQATLTGQLENVGKLSIGDQSRWTMVDDAKVGDLVLAGGTVQFGQPDAYHRLTLDNLSGEGTFEMDANFATGETDFLDITGTATGSHSLLIGSSGAEPQAENQLQVVHTGGGDASFSLVNGPVDLGAFSYELVQRGDDWFLDGSSKIISPGTRSVLALFNTAPTVWYGELTSLRSRMGELRLDDGKAGGWVRTYGNKFDVAASSGVAYKQTQHGFSLGADAPLPVGDGQWLLGVLAGYSRSDLNLEGGTSGEVDSYYLGMYTTWLDRVSGYYFDGVVKLNRFDNDSTVALSDGAQTKGHYGNNGVGVSAEFGRHIELDQGYFVEPFTQWSTAYIQGKDYHLDNDLQAQGDAVRSVLGKAGATVGRNFEMSAGGIVQPYLRAAYAHEFINNNDVKVNENRFSNDLSGSRLEVGAGVAVTVAQSLQLHADIDHSRGEHIDQPWGVNLGVRYSW</sequence>
<dbReference type="InterPro" id="IPR004899">
    <property type="entry name" value="Pertactin_central"/>
</dbReference>
<proteinExistence type="predicted"/>
<dbReference type="CDD" id="cd01343">
    <property type="entry name" value="PL1_Passenger_AT"/>
    <property type="match status" value="1"/>
</dbReference>
<protein>
    <submittedName>
        <fullName evidence="4">Outer membrane autotransporter barrel domain-containing protein</fullName>
    </submittedName>
</protein>
<evidence type="ECO:0000256" key="1">
    <source>
        <dbReference type="ARBA" id="ARBA00022729"/>
    </source>
</evidence>
<dbReference type="InterPro" id="IPR005546">
    <property type="entry name" value="Autotransporte_beta"/>
</dbReference>
<dbReference type="Pfam" id="PF03797">
    <property type="entry name" value="Autotransporter"/>
    <property type="match status" value="1"/>
</dbReference>
<reference evidence="4 5" key="1">
    <citation type="submission" date="2020-01" db="EMBL/GenBank/DDBJ databases">
        <title>Complete Genome Sequence of Pseudomonas putida Strain TS312, Harboring the HdtS type N-acyl-homoserine Lactone Synthase, Isolated from a Paper Mill.</title>
        <authorList>
            <person name="Hosoe A."/>
            <person name="Suenaga T."/>
            <person name="Sugi T."/>
            <person name="Izumi T."/>
            <person name="Nagai N."/>
            <person name="Terada A."/>
        </authorList>
    </citation>
    <scope>NUCLEOTIDE SEQUENCE [LARGE SCALE GENOMIC DNA]</scope>
    <source>
        <strain evidence="4 5">TS312</strain>
    </source>
</reference>
<evidence type="ECO:0000256" key="2">
    <source>
        <dbReference type="SAM" id="SignalP"/>
    </source>
</evidence>
<dbReference type="InterPro" id="IPR051551">
    <property type="entry name" value="Autotransporter_adhesion"/>
</dbReference>
<evidence type="ECO:0000313" key="5">
    <source>
        <dbReference type="Proteomes" id="UP000464661"/>
    </source>
</evidence>
<dbReference type="PANTHER" id="PTHR35037:SF7">
    <property type="entry name" value="AUTOTRANSPORTER"/>
    <property type="match status" value="1"/>
</dbReference>
<evidence type="ECO:0000313" key="4">
    <source>
        <dbReference type="EMBL" id="BBU43995.1"/>
    </source>
</evidence>
<dbReference type="PRINTS" id="PR01484">
    <property type="entry name" value="PRTACTNFAMLY"/>
</dbReference>
<dbReference type="InterPro" id="IPR036709">
    <property type="entry name" value="Autotransporte_beta_dom_sf"/>
</dbReference>
<dbReference type="InterPro" id="IPR006315">
    <property type="entry name" value="OM_autotransptr_brl_dom"/>
</dbReference>
<dbReference type="RefSeq" id="WP_027615869.1">
    <property type="nucleotide sequence ID" value="NZ_AP022324.1"/>
</dbReference>
<dbReference type="InterPro" id="IPR012332">
    <property type="entry name" value="Autotransporter_pectin_lyase_C"/>
</dbReference>